<dbReference type="RefSeq" id="WP_310891581.1">
    <property type="nucleotide sequence ID" value="NZ_BAAAGR010000002.1"/>
</dbReference>
<evidence type="ECO:0000313" key="3">
    <source>
        <dbReference type="EMBL" id="MDS0245900.1"/>
    </source>
</evidence>
<dbReference type="InterPro" id="IPR014710">
    <property type="entry name" value="RmlC-like_jellyroll"/>
</dbReference>
<dbReference type="SUPFAM" id="SSF51182">
    <property type="entry name" value="RmlC-like cupins"/>
    <property type="match status" value="1"/>
</dbReference>
<dbReference type="AlphaFoldDB" id="A0AAJ2HJX8"/>
<feature type="domain" description="Cupin type-2" evidence="2">
    <location>
        <begin position="85"/>
        <end position="153"/>
    </location>
</feature>
<evidence type="ECO:0000259" key="2">
    <source>
        <dbReference type="Pfam" id="PF07883"/>
    </source>
</evidence>
<name>A0AAJ2HJX8_9MICO</name>
<reference evidence="3 4" key="1">
    <citation type="submission" date="2021-06" db="EMBL/GenBank/DDBJ databases">
        <title>Genome-based taxonomic framework of Microbacterium strains isolated from marine environment, the description of four new species and reclassification of four preexisting species.</title>
        <authorList>
            <person name="Lee S.D."/>
            <person name="Kim S.-M."/>
            <person name="Byeon Y.-S."/>
            <person name="Yang H.L."/>
            <person name="Kim I.S."/>
        </authorList>
    </citation>
    <scope>NUCLEOTIDE SEQUENCE [LARGE SCALE GENOMIC DNA]</scope>
    <source>
        <strain evidence="3 4">KACC 20514</strain>
    </source>
</reference>
<dbReference type="InterPro" id="IPR013096">
    <property type="entry name" value="Cupin_2"/>
</dbReference>
<accession>A0AAJ2HJX8</accession>
<dbReference type="InterPro" id="IPR011051">
    <property type="entry name" value="RmlC_Cupin_sf"/>
</dbReference>
<comment type="caution">
    <text evidence="3">The sequence shown here is derived from an EMBL/GenBank/DDBJ whole genome shotgun (WGS) entry which is preliminary data.</text>
</comment>
<sequence length="173" mass="17460">MRNRSVRMLVIAPLVALLMTVGGCAAPAATSPTPGSTAGTAPAVTVSASTAPVSAVDLAAGEIDEGVVVDVPDAGEGVGVTFREITLAPGASTGVHCHHGQLIAVVQAGALTHYADTHPGGVRVYAAGEAIIEGAYYPHEGVNEGEEPVVLWVTYVIPEGEPLAETDLARCDP</sequence>
<dbReference type="EMBL" id="JAHWXH010000002">
    <property type="protein sequence ID" value="MDS0245900.1"/>
    <property type="molecule type" value="Genomic_DNA"/>
</dbReference>
<dbReference type="Gene3D" id="2.60.120.10">
    <property type="entry name" value="Jelly Rolls"/>
    <property type="match status" value="1"/>
</dbReference>
<dbReference type="Pfam" id="PF07883">
    <property type="entry name" value="Cupin_2"/>
    <property type="match status" value="1"/>
</dbReference>
<gene>
    <name evidence="3" type="ORF">KZC50_09805</name>
</gene>
<organism evidence="3 4">
    <name type="scientific">Microbacterium aurantiacum</name>
    <dbReference type="NCBI Taxonomy" id="162393"/>
    <lineage>
        <taxon>Bacteria</taxon>
        <taxon>Bacillati</taxon>
        <taxon>Actinomycetota</taxon>
        <taxon>Actinomycetes</taxon>
        <taxon>Micrococcales</taxon>
        <taxon>Microbacteriaceae</taxon>
        <taxon>Microbacterium</taxon>
    </lineage>
</organism>
<dbReference type="Proteomes" id="UP001183582">
    <property type="component" value="Unassembled WGS sequence"/>
</dbReference>
<keyword evidence="1" id="KW-0732">Signal</keyword>
<dbReference type="PROSITE" id="PS51257">
    <property type="entry name" value="PROKAR_LIPOPROTEIN"/>
    <property type="match status" value="1"/>
</dbReference>
<proteinExistence type="predicted"/>
<evidence type="ECO:0000256" key="1">
    <source>
        <dbReference type="SAM" id="SignalP"/>
    </source>
</evidence>
<protein>
    <submittedName>
        <fullName evidence="3">Cupin domain-containing protein</fullName>
    </submittedName>
</protein>
<evidence type="ECO:0000313" key="4">
    <source>
        <dbReference type="Proteomes" id="UP001183582"/>
    </source>
</evidence>
<feature type="chain" id="PRO_5042571181" evidence="1">
    <location>
        <begin position="26"/>
        <end position="173"/>
    </location>
</feature>
<feature type="signal peptide" evidence="1">
    <location>
        <begin position="1"/>
        <end position="25"/>
    </location>
</feature>
<dbReference type="GeneID" id="301458526"/>